<dbReference type="Proteomes" id="UP001447188">
    <property type="component" value="Unassembled WGS sequence"/>
</dbReference>
<dbReference type="PANTHER" id="PTHR40128:SF1">
    <property type="entry name" value="PHYTANOYL-COA HYDROXYLASE"/>
    <property type="match status" value="1"/>
</dbReference>
<organism evidence="1 2">
    <name type="scientific">Discina gigas</name>
    <dbReference type="NCBI Taxonomy" id="1032678"/>
    <lineage>
        <taxon>Eukaryota</taxon>
        <taxon>Fungi</taxon>
        <taxon>Dikarya</taxon>
        <taxon>Ascomycota</taxon>
        <taxon>Pezizomycotina</taxon>
        <taxon>Pezizomycetes</taxon>
        <taxon>Pezizales</taxon>
        <taxon>Discinaceae</taxon>
        <taxon>Discina</taxon>
    </lineage>
</organism>
<evidence type="ECO:0000313" key="2">
    <source>
        <dbReference type="Proteomes" id="UP001447188"/>
    </source>
</evidence>
<dbReference type="PANTHER" id="PTHR40128">
    <property type="entry name" value="EXPRESSED PROTEIN"/>
    <property type="match status" value="1"/>
</dbReference>
<dbReference type="Pfam" id="PF05721">
    <property type="entry name" value="PhyH"/>
    <property type="match status" value="1"/>
</dbReference>
<keyword evidence="2" id="KW-1185">Reference proteome</keyword>
<reference evidence="1 2" key="1">
    <citation type="submission" date="2024-02" db="EMBL/GenBank/DDBJ databases">
        <title>Discinaceae phylogenomics.</title>
        <authorList>
            <person name="Dirks A.C."/>
            <person name="James T.Y."/>
        </authorList>
    </citation>
    <scope>NUCLEOTIDE SEQUENCE [LARGE SCALE GENOMIC DNA]</scope>
    <source>
        <strain evidence="1 2">ACD0624</strain>
    </source>
</reference>
<gene>
    <name evidence="1" type="ORF">Q9L58_005489</name>
</gene>
<proteinExistence type="predicted"/>
<name>A0ABR3GI97_9PEZI</name>
<sequence length="328" mass="37007">MSPSSLSYDITSKPLLANDGLLEPSDISLLVPSELSTPIEDLRRRFSEDGYLWIKALIPRDDVFRMREKYFEFLSPTGLLKPGTPTVSGIFDDSKTPNMFPGIGAATVKNSYPDPRGKEFVERALQAHTENWYAEDFCKHPRLLEFVARFSGWGGNTVVLKRTLLRNNIPGTKAIGVHYDQIFLRYGEPTSITAWVPIGDIGIKGGGLMYLEKSHELGRELEDEFNRKAKEDGLSEEEAKYAFNQNMMDSGLLTDGAREFARACGRRWMVADYQAGDVVLHNPFMIHASAVNEDPDNIIRLATDLRYADSSRPWDNRWMSHYTTGDGL</sequence>
<evidence type="ECO:0008006" key="3">
    <source>
        <dbReference type="Google" id="ProtNLM"/>
    </source>
</evidence>
<dbReference type="InterPro" id="IPR008775">
    <property type="entry name" value="Phytyl_CoA_dOase-like"/>
</dbReference>
<dbReference type="Gene3D" id="2.60.120.620">
    <property type="entry name" value="q2cbj1_9rhob like domain"/>
    <property type="match status" value="1"/>
</dbReference>
<accession>A0ABR3GI97</accession>
<dbReference type="SUPFAM" id="SSF51197">
    <property type="entry name" value="Clavaminate synthase-like"/>
    <property type="match status" value="1"/>
</dbReference>
<comment type="caution">
    <text evidence="1">The sequence shown here is derived from an EMBL/GenBank/DDBJ whole genome shotgun (WGS) entry which is preliminary data.</text>
</comment>
<evidence type="ECO:0000313" key="1">
    <source>
        <dbReference type="EMBL" id="KAL0635558.1"/>
    </source>
</evidence>
<dbReference type="EMBL" id="JBBBZM010000067">
    <property type="protein sequence ID" value="KAL0635558.1"/>
    <property type="molecule type" value="Genomic_DNA"/>
</dbReference>
<protein>
    <recommendedName>
        <fullName evidence="3">Phytanoyl-CoA hydroxylase</fullName>
    </recommendedName>
</protein>